<feature type="domain" description="Cyclic nucleotide-binding" evidence="4">
    <location>
        <begin position="11"/>
        <end position="143"/>
    </location>
</feature>
<organism evidence="5 6">
    <name type="scientific">Helicobacter marmotae</name>
    <dbReference type="NCBI Taxonomy" id="152490"/>
    <lineage>
        <taxon>Bacteria</taxon>
        <taxon>Pseudomonadati</taxon>
        <taxon>Campylobacterota</taxon>
        <taxon>Epsilonproteobacteria</taxon>
        <taxon>Campylobacterales</taxon>
        <taxon>Helicobacteraceae</taxon>
        <taxon>Helicobacter</taxon>
    </lineage>
</organism>
<dbReference type="InterPro" id="IPR018490">
    <property type="entry name" value="cNMP-bd_dom_sf"/>
</dbReference>
<reference evidence="5 6" key="1">
    <citation type="submission" date="2018-04" db="EMBL/GenBank/DDBJ databases">
        <title>Novel Campyloabacter and Helicobacter Species and Strains.</title>
        <authorList>
            <person name="Mannion A.J."/>
            <person name="Shen Z."/>
            <person name="Fox J.G."/>
        </authorList>
    </citation>
    <scope>NUCLEOTIDE SEQUENCE [LARGE SCALE GENOMIC DNA]</scope>
    <source>
        <strain evidence="5 6">MIT 98-6070</strain>
    </source>
</reference>
<evidence type="ECO:0000313" key="6">
    <source>
        <dbReference type="Proteomes" id="UP000256599"/>
    </source>
</evidence>
<dbReference type="GO" id="GO:0003677">
    <property type="term" value="F:DNA binding"/>
    <property type="evidence" value="ECO:0007669"/>
    <property type="project" value="UniProtKB-KW"/>
</dbReference>
<proteinExistence type="predicted"/>
<dbReference type="CDD" id="cd00038">
    <property type="entry name" value="CAP_ED"/>
    <property type="match status" value="1"/>
</dbReference>
<dbReference type="PANTHER" id="PTHR24567:SF26">
    <property type="entry name" value="REGULATORY PROTEIN YEIL"/>
    <property type="match status" value="1"/>
</dbReference>
<keyword evidence="2" id="KW-0238">DNA-binding</keyword>
<dbReference type="InterPro" id="IPR014710">
    <property type="entry name" value="RmlC-like_jellyroll"/>
</dbReference>
<sequence>MKQKALCSIGAFARLSEKSLQSLEAITKLRYIEKNAILYYEGEQVRDVYLLARGKVEIYKIDRNGNELFLYYIDGSLDRGLNASLKTPRLINTFGSFATYEAYSSVRGVCPSEIVSFDIESLGRLVGSNIEIAHAFLTECMQTNVILNEFINLKEVYDSTSRVAYFLQTKLDYFNYSQRQLIARELNIKLETLSRILQKMQMQGLIAKDRHGDIYIKDSAALSALCGNV</sequence>
<comment type="caution">
    <text evidence="5">The sequence shown here is derived from an EMBL/GenBank/DDBJ whole genome shotgun (WGS) entry which is preliminary data.</text>
</comment>
<keyword evidence="1" id="KW-0805">Transcription regulation</keyword>
<keyword evidence="3" id="KW-0804">Transcription</keyword>
<dbReference type="GO" id="GO:0003700">
    <property type="term" value="F:DNA-binding transcription factor activity"/>
    <property type="evidence" value="ECO:0007669"/>
    <property type="project" value="TreeGrafter"/>
</dbReference>
<dbReference type="PROSITE" id="PS50042">
    <property type="entry name" value="CNMP_BINDING_3"/>
    <property type="match status" value="1"/>
</dbReference>
<dbReference type="InterPro" id="IPR000595">
    <property type="entry name" value="cNMP-bd_dom"/>
</dbReference>
<name>A0A3D8I175_9HELI</name>
<dbReference type="GO" id="GO:0005829">
    <property type="term" value="C:cytosol"/>
    <property type="evidence" value="ECO:0007669"/>
    <property type="project" value="TreeGrafter"/>
</dbReference>
<gene>
    <name evidence="5" type="ORF">CQA63_08930</name>
</gene>
<dbReference type="RefSeq" id="WP_104700760.1">
    <property type="nucleotide sequence ID" value="NZ_FZPP01000065.1"/>
</dbReference>
<evidence type="ECO:0000259" key="4">
    <source>
        <dbReference type="PROSITE" id="PS50042"/>
    </source>
</evidence>
<evidence type="ECO:0000313" key="5">
    <source>
        <dbReference type="EMBL" id="RDU58890.1"/>
    </source>
</evidence>
<dbReference type="Proteomes" id="UP000256599">
    <property type="component" value="Unassembled WGS sequence"/>
</dbReference>
<dbReference type="InterPro" id="IPR012318">
    <property type="entry name" value="HTH_CRP"/>
</dbReference>
<accession>A0A3D8I175</accession>
<evidence type="ECO:0000256" key="3">
    <source>
        <dbReference type="ARBA" id="ARBA00023163"/>
    </source>
</evidence>
<evidence type="ECO:0000256" key="2">
    <source>
        <dbReference type="ARBA" id="ARBA00023125"/>
    </source>
</evidence>
<dbReference type="AlphaFoldDB" id="A0A3D8I175"/>
<protein>
    <submittedName>
        <fullName evidence="5">Crp/Fnr family transcriptional regulator</fullName>
    </submittedName>
</protein>
<evidence type="ECO:0000256" key="1">
    <source>
        <dbReference type="ARBA" id="ARBA00023015"/>
    </source>
</evidence>
<dbReference type="EMBL" id="NXLR01000028">
    <property type="protein sequence ID" value="RDU58890.1"/>
    <property type="molecule type" value="Genomic_DNA"/>
</dbReference>
<dbReference type="SUPFAM" id="SSF46785">
    <property type="entry name" value="Winged helix' DNA-binding domain"/>
    <property type="match status" value="1"/>
</dbReference>
<dbReference type="PANTHER" id="PTHR24567">
    <property type="entry name" value="CRP FAMILY TRANSCRIPTIONAL REGULATORY PROTEIN"/>
    <property type="match status" value="1"/>
</dbReference>
<dbReference type="InterPro" id="IPR050397">
    <property type="entry name" value="Env_Response_Regulators"/>
</dbReference>
<keyword evidence="6" id="KW-1185">Reference proteome</keyword>
<dbReference type="Pfam" id="PF00027">
    <property type="entry name" value="cNMP_binding"/>
    <property type="match status" value="1"/>
</dbReference>
<dbReference type="Gene3D" id="2.60.120.10">
    <property type="entry name" value="Jelly Rolls"/>
    <property type="match status" value="1"/>
</dbReference>
<dbReference type="InterPro" id="IPR036390">
    <property type="entry name" value="WH_DNA-bd_sf"/>
</dbReference>
<dbReference type="SUPFAM" id="SSF51206">
    <property type="entry name" value="cAMP-binding domain-like"/>
    <property type="match status" value="1"/>
</dbReference>
<dbReference type="Pfam" id="PF13545">
    <property type="entry name" value="HTH_Crp_2"/>
    <property type="match status" value="1"/>
</dbReference>
<dbReference type="OrthoDB" id="5338728at2"/>